<dbReference type="Pfam" id="PF07715">
    <property type="entry name" value="Plug"/>
    <property type="match status" value="1"/>
</dbReference>
<dbReference type="OrthoDB" id="8727862at2"/>
<dbReference type="Pfam" id="PF13715">
    <property type="entry name" value="CarbopepD_reg_2"/>
    <property type="match status" value="1"/>
</dbReference>
<comment type="caution">
    <text evidence="6">The sequence shown here is derived from an EMBL/GenBank/DDBJ whole genome shotgun (WGS) entry which is preliminary data.</text>
</comment>
<sequence>MKNILLIMFALISVLAVKAQTYEIKGRIVDSSTNEPLPGVSVYDAASFNGTATDLEGKFRLGNLRKGETTLTLSCLGYETQQKIVKMPSDKDTDLQIRLKPSNLDLGEVVVVGSFEGQQKALNQQRVAHNIKNVVSADLIGKFPDKNVAESLQRLPGINIARDKGEGATVSIRGTPQHFTNISINGEQLSSVQQSGSRTEGLDLIPADQLGAIEVTKTLTSDMDGDAIGGNINLRTPTARSIKLQLKGDLGKGFNDLSGKLNSIGKMQISRRFFTDEKYSNGRLGILLSGSYYSNNNSEDRMDATWSGVKKKVKMVNEGLIMPEYYHFRKTENKRTRVGGTTTIDYKVKNHEIIFNYMYNYRQDDDVRNRMRFDLERSSSEWISHDSLLNGRIRRDINLWKEIKKNHNFNLEGNHNLNGWMVDWGAFYTSSRRDYSSTRGDFSRDGITIVADNKRGIMDEVPQLRPEYPYKLKNPLLMNDFRRYEEDSEYTKASNLVGKFNVSKDYILKGYSGNIKFGGKARKITNKKFRDNHVFSFFDPNKVLNHKEVFAHVASNKEPTNFLNNRYEFGPRIDRDKFESYLQTYRRLLVEGDDSWDAERLSKNDTYEAEENVNASYVMNRIQLKDLLIIAGLRYEYNDVLYHAFDVKRTGTTVIATPISGGTKYGFLLPNIQLKYGLTEFTNVRAAYTQSYAKPNFVDIVPFVNYDADVARLFIGNPELKPSLSDNIDLMFEKYNKAGGIISAGLFYKDISRFQFSRIVPSLLEDYPGFPQTAGFEFRQEQNGEKATVYGFEFNLMQKLDFLPKALSGLSVYLNYTYTGSKANTQDRTNMRLPGQALHTGNISLSWDYKGFSCKGSLNYNGSYIHSVASSENDDIIQDERFQLDVNLSQRISKKISLYAEFVNLTNAPSVRYQGNSSQISRIAYFGWSSRFGINFRL</sequence>
<dbReference type="InterPro" id="IPR008969">
    <property type="entry name" value="CarboxyPept-like_regulatory"/>
</dbReference>
<comment type="subcellular location">
    <subcellularLocation>
        <location evidence="1">Cell outer membrane</location>
    </subcellularLocation>
</comment>
<dbReference type="SUPFAM" id="SSF56935">
    <property type="entry name" value="Porins"/>
    <property type="match status" value="1"/>
</dbReference>
<name>A0A5M4BAW2_9FLAO</name>
<reference evidence="7" key="1">
    <citation type="journal article" date="2020" name="Int. J. Syst. Evol. Microbiol.">
        <title>Capnocytophaga felis sp. nov. isolated from the feline oral cavity.</title>
        <authorList>
            <person name="Suzuki M."/>
            <person name="Umeda K."/>
            <person name="Kimura M."/>
            <person name="Imaoka K."/>
            <person name="Morikawa S."/>
            <person name="Maeda K."/>
        </authorList>
    </citation>
    <scope>NUCLEOTIDE SEQUENCE [LARGE SCALE GENOMIC DNA]</scope>
    <source>
        <strain evidence="7">KC07070</strain>
    </source>
</reference>
<dbReference type="PANTHER" id="PTHR40980:SF4">
    <property type="entry name" value="TONB-DEPENDENT RECEPTOR-LIKE BETA-BARREL DOMAIN-CONTAINING PROTEIN"/>
    <property type="match status" value="1"/>
</dbReference>
<keyword evidence="3" id="KW-0998">Cell outer membrane</keyword>
<dbReference type="Proteomes" id="UP000398217">
    <property type="component" value="Unassembled WGS sequence"/>
</dbReference>
<feature type="domain" description="Outer membrane protein beta-barrel" evidence="5">
    <location>
        <begin position="566"/>
        <end position="936"/>
    </location>
</feature>
<dbReference type="RefSeq" id="WP_155285184.1">
    <property type="nucleotide sequence ID" value="NZ_BLBC01000012.1"/>
</dbReference>
<feature type="domain" description="TonB-dependent receptor plug" evidence="4">
    <location>
        <begin position="133"/>
        <end position="230"/>
    </location>
</feature>
<dbReference type="SUPFAM" id="SSF49464">
    <property type="entry name" value="Carboxypeptidase regulatory domain-like"/>
    <property type="match status" value="1"/>
</dbReference>
<evidence type="ECO:0000256" key="2">
    <source>
        <dbReference type="ARBA" id="ARBA00023136"/>
    </source>
</evidence>
<evidence type="ECO:0000259" key="5">
    <source>
        <dbReference type="Pfam" id="PF14905"/>
    </source>
</evidence>
<dbReference type="InterPro" id="IPR012910">
    <property type="entry name" value="Plug_dom"/>
</dbReference>
<evidence type="ECO:0000259" key="4">
    <source>
        <dbReference type="Pfam" id="PF07715"/>
    </source>
</evidence>
<dbReference type="InterPro" id="IPR010104">
    <property type="entry name" value="TonB_rcpt_bac"/>
</dbReference>
<dbReference type="InterPro" id="IPR037066">
    <property type="entry name" value="Plug_dom_sf"/>
</dbReference>
<proteinExistence type="predicted"/>
<dbReference type="Gene3D" id="2.60.40.1120">
    <property type="entry name" value="Carboxypeptidase-like, regulatory domain"/>
    <property type="match status" value="1"/>
</dbReference>
<dbReference type="GO" id="GO:0009279">
    <property type="term" value="C:cell outer membrane"/>
    <property type="evidence" value="ECO:0007669"/>
    <property type="project" value="UniProtKB-SubCell"/>
</dbReference>
<dbReference type="AlphaFoldDB" id="A0A5M4BAW2"/>
<evidence type="ECO:0000313" key="7">
    <source>
        <dbReference type="Proteomes" id="UP000398217"/>
    </source>
</evidence>
<dbReference type="Gene3D" id="2.170.130.10">
    <property type="entry name" value="TonB-dependent receptor, plug domain"/>
    <property type="match status" value="1"/>
</dbReference>
<dbReference type="PANTHER" id="PTHR40980">
    <property type="entry name" value="PLUG DOMAIN-CONTAINING PROTEIN"/>
    <property type="match status" value="1"/>
</dbReference>
<gene>
    <name evidence="6" type="ORF">RCZ01_18620</name>
</gene>
<evidence type="ECO:0000256" key="1">
    <source>
        <dbReference type="ARBA" id="ARBA00004442"/>
    </source>
</evidence>
<dbReference type="InterPro" id="IPR041700">
    <property type="entry name" value="OMP_b-brl_3"/>
</dbReference>
<keyword evidence="6" id="KW-0675">Receptor</keyword>
<accession>A0A5M4BAW2</accession>
<organism evidence="6 7">
    <name type="scientific">Capnocytophaga felis</name>
    <dbReference type="NCBI Taxonomy" id="2267611"/>
    <lineage>
        <taxon>Bacteria</taxon>
        <taxon>Pseudomonadati</taxon>
        <taxon>Bacteroidota</taxon>
        <taxon>Flavobacteriia</taxon>
        <taxon>Flavobacteriales</taxon>
        <taxon>Flavobacteriaceae</taxon>
        <taxon>Capnocytophaga</taxon>
    </lineage>
</organism>
<evidence type="ECO:0000313" key="6">
    <source>
        <dbReference type="EMBL" id="GET46560.1"/>
    </source>
</evidence>
<dbReference type="EMBL" id="BLBC01000012">
    <property type="protein sequence ID" value="GET46560.1"/>
    <property type="molecule type" value="Genomic_DNA"/>
</dbReference>
<dbReference type="NCBIfam" id="TIGR01782">
    <property type="entry name" value="TonB-Xanth-Caul"/>
    <property type="match status" value="1"/>
</dbReference>
<dbReference type="Gene3D" id="2.40.170.20">
    <property type="entry name" value="TonB-dependent receptor, beta-barrel domain"/>
    <property type="match status" value="1"/>
</dbReference>
<protein>
    <submittedName>
        <fullName evidence="6">TonB-dependent receptor</fullName>
    </submittedName>
</protein>
<evidence type="ECO:0000256" key="3">
    <source>
        <dbReference type="ARBA" id="ARBA00023237"/>
    </source>
</evidence>
<dbReference type="Pfam" id="PF14905">
    <property type="entry name" value="OMP_b-brl_3"/>
    <property type="match status" value="1"/>
</dbReference>
<keyword evidence="2" id="KW-0472">Membrane</keyword>
<dbReference type="InterPro" id="IPR036942">
    <property type="entry name" value="Beta-barrel_TonB_sf"/>
</dbReference>
<keyword evidence="7" id="KW-1185">Reference proteome</keyword>